<dbReference type="InterPro" id="IPR053037">
    <property type="entry name" value="Pericyclase_pydY-like"/>
</dbReference>
<dbReference type="Proteomes" id="UP000078544">
    <property type="component" value="Unassembled WGS sequence"/>
</dbReference>
<name>A0A168EKN6_9HYPO</name>
<dbReference type="AlphaFoldDB" id="A0A168EKN6"/>
<evidence type="ECO:0000313" key="1">
    <source>
        <dbReference type="EMBL" id="KZZ98899.1"/>
    </source>
</evidence>
<comment type="caution">
    <text evidence="1">The sequence shown here is derived from an EMBL/GenBank/DDBJ whole genome shotgun (WGS) entry which is preliminary data.</text>
</comment>
<dbReference type="EMBL" id="AZGY01000004">
    <property type="protein sequence ID" value="KZZ98899.1"/>
    <property type="molecule type" value="Genomic_DNA"/>
</dbReference>
<dbReference type="PANTHER" id="PTHR38115">
    <property type="entry name" value="LIPOCALIN-LIKE DOMAIN-CONTAINING PROTEIN"/>
    <property type="match status" value="1"/>
</dbReference>
<gene>
    <name evidence="1" type="ORF">AAL_02450</name>
</gene>
<reference evidence="1 2" key="1">
    <citation type="journal article" date="2016" name="Genome Biol. Evol.">
        <title>Divergent and convergent evolution of fungal pathogenicity.</title>
        <authorList>
            <person name="Shang Y."/>
            <person name="Xiao G."/>
            <person name="Zheng P."/>
            <person name="Cen K."/>
            <person name="Zhan S."/>
            <person name="Wang C."/>
        </authorList>
    </citation>
    <scope>NUCLEOTIDE SEQUENCE [LARGE SCALE GENOMIC DNA]</scope>
    <source>
        <strain evidence="1 2">RCEF 2490</strain>
    </source>
</reference>
<proteinExistence type="predicted"/>
<sequence length="198" mass="21484">MAAPSSKTVRDLNGNWAVVTQNRQLSDDLSATLTMVSFSPTKKKQGLSWITRKVLTSGGISLAVSQEDVPAAESDTGAAVVRLHQTQTVTPGGFKSEDVYLLDGVEREQNAQAFGALVTDVKFVTIDEARDKELAGKLQSAGTTEVIEEFSSSKKSGWTTLTTWAFEDVDGLRRFTQNSVTVKGEKSAKARLVYDFTE</sequence>
<dbReference type="OrthoDB" id="425354at2759"/>
<keyword evidence="2" id="KW-1185">Reference proteome</keyword>
<accession>A0A168EKN6</accession>
<organism evidence="1 2">
    <name type="scientific">Moelleriella libera RCEF 2490</name>
    <dbReference type="NCBI Taxonomy" id="1081109"/>
    <lineage>
        <taxon>Eukaryota</taxon>
        <taxon>Fungi</taxon>
        <taxon>Dikarya</taxon>
        <taxon>Ascomycota</taxon>
        <taxon>Pezizomycotina</taxon>
        <taxon>Sordariomycetes</taxon>
        <taxon>Hypocreomycetidae</taxon>
        <taxon>Hypocreales</taxon>
        <taxon>Clavicipitaceae</taxon>
        <taxon>Moelleriella</taxon>
    </lineage>
</organism>
<dbReference type="PANTHER" id="PTHR38115:SF1">
    <property type="entry name" value="LIPOCALIN-LIKE DOMAIN-CONTAINING PROTEIN"/>
    <property type="match status" value="1"/>
</dbReference>
<protein>
    <submittedName>
        <fullName evidence="1">Uncharacterized protein</fullName>
    </submittedName>
</protein>
<evidence type="ECO:0000313" key="2">
    <source>
        <dbReference type="Proteomes" id="UP000078544"/>
    </source>
</evidence>